<gene>
    <name evidence="3" type="ORF">CLOSTMETH_03917</name>
</gene>
<dbReference type="EMBL" id="ACEC01000136">
    <property type="protein sequence ID" value="EEG28531.1"/>
    <property type="molecule type" value="Genomic_DNA"/>
</dbReference>
<dbReference type="Pfam" id="PF01381">
    <property type="entry name" value="HTH_3"/>
    <property type="match status" value="1"/>
</dbReference>
<dbReference type="Proteomes" id="UP000003340">
    <property type="component" value="Unassembled WGS sequence"/>
</dbReference>
<dbReference type="STRING" id="537013.CLOSTMETH_03917"/>
<dbReference type="eggNOG" id="COG1396">
    <property type="taxonomic scope" value="Bacteria"/>
</dbReference>
<dbReference type="InterPro" id="IPR010982">
    <property type="entry name" value="Lambda_DNA-bd_dom_sf"/>
</dbReference>
<reference evidence="3 4" key="1">
    <citation type="submission" date="2009-01" db="EMBL/GenBank/DDBJ databases">
        <authorList>
            <person name="Fulton L."/>
            <person name="Clifton S."/>
            <person name="Fulton B."/>
            <person name="Xu J."/>
            <person name="Minx P."/>
            <person name="Pepin K.H."/>
            <person name="Johnson M."/>
            <person name="Bhonagiri V."/>
            <person name="Nash W.E."/>
            <person name="Mardis E.R."/>
            <person name="Wilson R.K."/>
        </authorList>
    </citation>
    <scope>NUCLEOTIDE SEQUENCE [LARGE SCALE GENOMIC DNA]</scope>
    <source>
        <strain evidence="3 4">DSM 5476</strain>
    </source>
</reference>
<keyword evidence="1 3" id="KW-0238">DNA-binding</keyword>
<evidence type="ECO:0000256" key="1">
    <source>
        <dbReference type="ARBA" id="ARBA00023125"/>
    </source>
</evidence>
<evidence type="ECO:0000313" key="3">
    <source>
        <dbReference type="EMBL" id="EEG28531.1"/>
    </source>
</evidence>
<organism evidence="3 4">
    <name type="scientific">[Clostridium] methylpentosum DSM 5476</name>
    <dbReference type="NCBI Taxonomy" id="537013"/>
    <lineage>
        <taxon>Bacteria</taxon>
        <taxon>Bacillati</taxon>
        <taxon>Bacillota</taxon>
        <taxon>Clostridia</taxon>
        <taxon>Eubacteriales</taxon>
        <taxon>Oscillospiraceae</taxon>
        <taxon>Oscillospiraceae incertae sedis</taxon>
    </lineage>
</organism>
<dbReference type="GO" id="GO:0003677">
    <property type="term" value="F:DNA binding"/>
    <property type="evidence" value="ECO:0007669"/>
    <property type="project" value="UniProtKB-KW"/>
</dbReference>
<evidence type="ECO:0000259" key="2">
    <source>
        <dbReference type="PROSITE" id="PS50943"/>
    </source>
</evidence>
<dbReference type="SMART" id="SM00530">
    <property type="entry name" value="HTH_XRE"/>
    <property type="match status" value="1"/>
</dbReference>
<keyword evidence="4" id="KW-1185">Reference proteome</keyword>
<dbReference type="PROSITE" id="PS50943">
    <property type="entry name" value="HTH_CROC1"/>
    <property type="match status" value="1"/>
</dbReference>
<dbReference type="InterPro" id="IPR001387">
    <property type="entry name" value="Cro/C1-type_HTH"/>
</dbReference>
<protein>
    <submittedName>
        <fullName evidence="3">DNA-binding helix-turn-helix protein</fullName>
    </submittedName>
</protein>
<comment type="caution">
    <text evidence="3">The sequence shown here is derived from an EMBL/GenBank/DDBJ whole genome shotgun (WGS) entry which is preliminary data.</text>
</comment>
<reference evidence="3 4" key="2">
    <citation type="submission" date="2009-02" db="EMBL/GenBank/DDBJ databases">
        <title>Draft genome sequence of Clostridium methylpentosum (DSM 5476).</title>
        <authorList>
            <person name="Sudarsanam P."/>
            <person name="Ley R."/>
            <person name="Guruge J."/>
            <person name="Turnbaugh P.J."/>
            <person name="Mahowald M."/>
            <person name="Liep D."/>
            <person name="Gordon J."/>
        </authorList>
    </citation>
    <scope>NUCLEOTIDE SEQUENCE [LARGE SCALE GENOMIC DNA]</scope>
    <source>
        <strain evidence="3 4">DSM 5476</strain>
    </source>
</reference>
<accession>C0EJ66</accession>
<name>C0EJ66_9FIRM</name>
<dbReference type="Gene3D" id="1.10.260.40">
    <property type="entry name" value="lambda repressor-like DNA-binding domains"/>
    <property type="match status" value="1"/>
</dbReference>
<proteinExistence type="predicted"/>
<dbReference type="CDD" id="cd00093">
    <property type="entry name" value="HTH_XRE"/>
    <property type="match status" value="1"/>
</dbReference>
<dbReference type="HOGENOM" id="CLU_066192_4_2_9"/>
<feature type="domain" description="HTH cro/C1-type" evidence="2">
    <location>
        <begin position="7"/>
        <end position="60"/>
    </location>
</feature>
<dbReference type="PANTHER" id="PTHR46558:SF11">
    <property type="entry name" value="HTH-TYPE TRANSCRIPTIONAL REGULATOR XRE"/>
    <property type="match status" value="1"/>
</dbReference>
<evidence type="ECO:0000313" key="4">
    <source>
        <dbReference type="Proteomes" id="UP000003340"/>
    </source>
</evidence>
<sequence>MELDKKLKDLRTYHGLKQKELAKAINVSSSTISGYENGKNPDYNTLVKLANYFKVSVDYLLDNSPVKLSYDELNSEFQLSKRKYSSLKLIEMIKELDTSDQEAIIYILESFSEKIKYQKEIKIHMK</sequence>
<dbReference type="AlphaFoldDB" id="C0EJ66"/>
<dbReference type="SUPFAM" id="SSF47413">
    <property type="entry name" value="lambda repressor-like DNA-binding domains"/>
    <property type="match status" value="1"/>
</dbReference>
<dbReference type="PANTHER" id="PTHR46558">
    <property type="entry name" value="TRACRIPTIONAL REGULATORY PROTEIN-RELATED-RELATED"/>
    <property type="match status" value="1"/>
</dbReference>